<dbReference type="Pfam" id="PF09650">
    <property type="entry name" value="PHA_gran_rgn"/>
    <property type="match status" value="1"/>
</dbReference>
<dbReference type="InterPro" id="IPR013433">
    <property type="entry name" value="PHA_gran_rgn"/>
</dbReference>
<protein>
    <submittedName>
        <fullName evidence="1">Putative polyhydroxyalkanoic acid system protein (PHA_gran_rgn)</fullName>
    </submittedName>
</protein>
<gene>
    <name evidence="1" type="ORF">SAMN05444171_2042</name>
</gene>
<dbReference type="EMBL" id="FNTI01000001">
    <property type="protein sequence ID" value="SEC69315.1"/>
    <property type="molecule type" value="Genomic_DNA"/>
</dbReference>
<evidence type="ECO:0000313" key="2">
    <source>
        <dbReference type="Proteomes" id="UP000183208"/>
    </source>
</evidence>
<evidence type="ECO:0000313" key="1">
    <source>
        <dbReference type="EMBL" id="SEC69315.1"/>
    </source>
</evidence>
<proteinExistence type="predicted"/>
<organism evidence="1 2">
    <name type="scientific">Bradyrhizobium lablabi</name>
    <dbReference type="NCBI Taxonomy" id="722472"/>
    <lineage>
        <taxon>Bacteria</taxon>
        <taxon>Pseudomonadati</taxon>
        <taxon>Pseudomonadota</taxon>
        <taxon>Alphaproteobacteria</taxon>
        <taxon>Hyphomicrobiales</taxon>
        <taxon>Nitrobacteraceae</taxon>
        <taxon>Bradyrhizobium</taxon>
    </lineage>
</organism>
<dbReference type="Proteomes" id="UP000183208">
    <property type="component" value="Unassembled WGS sequence"/>
</dbReference>
<accession>A0A1M6VR95</accession>
<reference evidence="1 2" key="1">
    <citation type="submission" date="2016-10" db="EMBL/GenBank/DDBJ databases">
        <authorList>
            <person name="de Groot N.N."/>
        </authorList>
    </citation>
    <scope>NUCLEOTIDE SEQUENCE [LARGE SCALE GENOMIC DNA]</scope>
    <source>
        <strain evidence="1 2">GAS522</strain>
    </source>
</reference>
<dbReference type="AlphaFoldDB" id="A0A1M6VR95"/>
<sequence length="113" mass="12653">MRLVSEEDFAMSAPLVVSIPHSLGREEAMRRLKTGLSRAATSVPMLSVDEERWEDSRMIFRVRAMGQAAAGHVDVADDHVRVEVVLPWLLQRFAEVAQAAIRNRGNLLLTKKS</sequence>
<name>A0A1M6VR95_9BRAD</name>